<keyword evidence="2" id="KW-1185">Reference proteome</keyword>
<protein>
    <submittedName>
        <fullName evidence="1">Uncharacterized protein</fullName>
    </submittedName>
</protein>
<dbReference type="STRING" id="1137799.GZ78_00580"/>
<dbReference type="AlphaFoldDB" id="A0A081NJN6"/>
<name>A0A081NJN6_9GAMM</name>
<evidence type="ECO:0000313" key="1">
    <source>
        <dbReference type="EMBL" id="KEQ18659.1"/>
    </source>
</evidence>
<evidence type="ECO:0000313" key="2">
    <source>
        <dbReference type="Proteomes" id="UP000028073"/>
    </source>
</evidence>
<dbReference type="EMBL" id="JOKH01000001">
    <property type="protein sequence ID" value="KEQ18659.1"/>
    <property type="molecule type" value="Genomic_DNA"/>
</dbReference>
<reference evidence="1 2" key="1">
    <citation type="submission" date="2014-06" db="EMBL/GenBank/DDBJ databases">
        <title>Whole Genome Sequences of Three Symbiotic Endozoicomonas Bacteria.</title>
        <authorList>
            <person name="Neave M.J."/>
            <person name="Apprill A."/>
            <person name="Voolstra C.R."/>
        </authorList>
    </citation>
    <scope>NUCLEOTIDE SEQUENCE [LARGE SCALE GENOMIC DNA]</scope>
    <source>
        <strain evidence="1 2">DSM 25634</strain>
    </source>
</reference>
<dbReference type="eggNOG" id="ENOG502ZJRX">
    <property type="taxonomic scope" value="Bacteria"/>
</dbReference>
<sequence>MISIMKEMIFEKFLGDTREYEEELIFPKELCMEFIQECRLHKVAILGIEGYLFLPDKCVKPVIDEVADFSDLSSLGRKQYVDESVYSAEEFLKHMLKNGVSDGYSFVLD</sequence>
<accession>A0A081NJN6</accession>
<dbReference type="Proteomes" id="UP000028073">
    <property type="component" value="Unassembled WGS sequence"/>
</dbReference>
<organism evidence="1 2">
    <name type="scientific">Endozoicomonas numazuensis</name>
    <dbReference type="NCBI Taxonomy" id="1137799"/>
    <lineage>
        <taxon>Bacteria</taxon>
        <taxon>Pseudomonadati</taxon>
        <taxon>Pseudomonadota</taxon>
        <taxon>Gammaproteobacteria</taxon>
        <taxon>Oceanospirillales</taxon>
        <taxon>Endozoicomonadaceae</taxon>
        <taxon>Endozoicomonas</taxon>
    </lineage>
</organism>
<gene>
    <name evidence="1" type="ORF">GZ78_00580</name>
</gene>
<comment type="caution">
    <text evidence="1">The sequence shown here is derived from an EMBL/GenBank/DDBJ whole genome shotgun (WGS) entry which is preliminary data.</text>
</comment>
<proteinExistence type="predicted"/>